<feature type="compositionally biased region" description="Basic and acidic residues" evidence="1">
    <location>
        <begin position="508"/>
        <end position="518"/>
    </location>
</feature>
<keyword evidence="3" id="KW-1185">Reference proteome</keyword>
<evidence type="ECO:0000313" key="2">
    <source>
        <dbReference type="EMBL" id="KAF2263162.1"/>
    </source>
</evidence>
<evidence type="ECO:0000313" key="3">
    <source>
        <dbReference type="Proteomes" id="UP000800093"/>
    </source>
</evidence>
<dbReference type="AlphaFoldDB" id="A0A9P4K8D4"/>
<dbReference type="OrthoDB" id="3784745at2759"/>
<name>A0A9P4K8D4_9PLEO</name>
<sequence length="530" mass="58094">MSTNNNNPNTQGKPYVRNEDMQMEEWSHNSDPATRFINAFSSDGTCTESLNNGFENGVSSSNSEILQPPLALNGSTGSSFLSPVQHISEQLTYASITPALMHAPKGPAALPHYEFNGQPTAVQMHDHIVYKRSKGLYFSITTLPAPFMGWAPISAQKAPREQHLLAPQMETRSCHCSKSRIHLLNCGHTVAVPRDAEQCAANCVGMQTVLGNEMVAKMFTLVQRSHATVSRFVQELEAQGTQEKLEMARAMKEGYKQMVHQQSRVNLLDGDFNCKICGNGGMREAVPAYHFLPMYVIIVVRDDKDAAIVRELERGVRPESKKIKAARHLDRILEIVNQVSVAHSTNGGGRGSYGPGLGDTYRGSGGANTSQSFSLCPAYGHGCRTGGFRQRPFNNFSGHRHDHTSSFRGRSIKHRGGFTQGRCALPHYARPTNALGSGSSAPCGRGNFIFSSGRRRGYFNNGMRGRGYGVAHGRVGRQTAIARARAEEKAGMLQQIQGEHLLSLLQDPRMRRGDRDHGNGIGNNSEAMEQ</sequence>
<evidence type="ECO:0000256" key="1">
    <source>
        <dbReference type="SAM" id="MobiDB-lite"/>
    </source>
</evidence>
<protein>
    <submittedName>
        <fullName evidence="2">Uncharacterized protein</fullName>
    </submittedName>
</protein>
<gene>
    <name evidence="2" type="ORF">CC78DRAFT_545137</name>
</gene>
<accession>A0A9P4K8D4</accession>
<organism evidence="2 3">
    <name type="scientific">Lojkania enalia</name>
    <dbReference type="NCBI Taxonomy" id="147567"/>
    <lineage>
        <taxon>Eukaryota</taxon>
        <taxon>Fungi</taxon>
        <taxon>Dikarya</taxon>
        <taxon>Ascomycota</taxon>
        <taxon>Pezizomycotina</taxon>
        <taxon>Dothideomycetes</taxon>
        <taxon>Pleosporomycetidae</taxon>
        <taxon>Pleosporales</taxon>
        <taxon>Pleosporales incertae sedis</taxon>
        <taxon>Lojkania</taxon>
    </lineage>
</organism>
<dbReference type="EMBL" id="ML986629">
    <property type="protein sequence ID" value="KAF2263162.1"/>
    <property type="molecule type" value="Genomic_DNA"/>
</dbReference>
<proteinExistence type="predicted"/>
<feature type="region of interest" description="Disordered" evidence="1">
    <location>
        <begin position="505"/>
        <end position="530"/>
    </location>
</feature>
<comment type="caution">
    <text evidence="2">The sequence shown here is derived from an EMBL/GenBank/DDBJ whole genome shotgun (WGS) entry which is preliminary data.</text>
</comment>
<dbReference type="Proteomes" id="UP000800093">
    <property type="component" value="Unassembled WGS sequence"/>
</dbReference>
<reference evidence="3" key="1">
    <citation type="journal article" date="2020" name="Stud. Mycol.">
        <title>101 Dothideomycetes genomes: A test case for predicting lifestyles and emergence of pathogens.</title>
        <authorList>
            <person name="Haridas S."/>
            <person name="Albert R."/>
            <person name="Binder M."/>
            <person name="Bloem J."/>
            <person name="LaButti K."/>
            <person name="Salamov A."/>
            <person name="Andreopoulos B."/>
            <person name="Baker S."/>
            <person name="Barry K."/>
            <person name="Bills G."/>
            <person name="Bluhm B."/>
            <person name="Cannon C."/>
            <person name="Castanera R."/>
            <person name="Culley D."/>
            <person name="Daum C."/>
            <person name="Ezra D."/>
            <person name="Gonzalez J."/>
            <person name="Henrissat B."/>
            <person name="Kuo A."/>
            <person name="Liang C."/>
            <person name="Lipzen A."/>
            <person name="Lutzoni F."/>
            <person name="Magnuson J."/>
            <person name="Mondo S."/>
            <person name="Nolan M."/>
            <person name="Ohm R."/>
            <person name="Pangilinan J."/>
            <person name="Park H.-J."/>
            <person name="Ramirez L."/>
            <person name="Alfaro M."/>
            <person name="Sun H."/>
            <person name="Tritt A."/>
            <person name="Yoshinaga Y."/>
            <person name="Zwiers L.-H."/>
            <person name="Turgeon B."/>
            <person name="Goodwin S."/>
            <person name="Spatafora J."/>
            <person name="Crous P."/>
            <person name="Grigoriev I."/>
        </authorList>
    </citation>
    <scope>NUCLEOTIDE SEQUENCE [LARGE SCALE GENOMIC DNA]</scope>
    <source>
        <strain evidence="3">CBS 304.66</strain>
    </source>
</reference>